<dbReference type="InterPro" id="IPR003399">
    <property type="entry name" value="Mce/MlaD"/>
</dbReference>
<dbReference type="PATRIC" id="fig|1194972.3.peg.455"/>
<dbReference type="GO" id="GO:0005576">
    <property type="term" value="C:extracellular region"/>
    <property type="evidence" value="ECO:0007669"/>
    <property type="project" value="TreeGrafter"/>
</dbReference>
<dbReference type="Pfam" id="PF11887">
    <property type="entry name" value="Mce4_CUP1"/>
    <property type="match status" value="1"/>
</dbReference>
<keyword evidence="1" id="KW-0472">Membrane</keyword>
<reference evidence="4 5" key="1">
    <citation type="journal article" date="2012" name="J. Bacteriol.">
        <title>Complete Genome Sequence of Mycobacterium vaccae Type Strain ATCC 25954.</title>
        <authorList>
            <person name="Ho Y.S."/>
            <person name="Adroub S.A."/>
            <person name="Abadi M."/>
            <person name="Al Alwan B."/>
            <person name="Alkhateeb R."/>
            <person name="Gao G."/>
            <person name="Ragab A."/>
            <person name="Ali S."/>
            <person name="van Soolingen D."/>
            <person name="Bitter W."/>
            <person name="Pain A."/>
            <person name="Abdallah A.M."/>
        </authorList>
    </citation>
    <scope>NUCLEOTIDE SEQUENCE [LARGE SCALE GENOMIC DNA]</scope>
    <source>
        <strain evidence="4 5">ATCC 25954</strain>
    </source>
</reference>
<feature type="domain" description="Mammalian cell entry C-terminal" evidence="3">
    <location>
        <begin position="122"/>
        <end position="278"/>
    </location>
</feature>
<dbReference type="Pfam" id="PF02470">
    <property type="entry name" value="MlaD"/>
    <property type="match status" value="1"/>
</dbReference>
<dbReference type="HOGENOM" id="CLU_026704_1_0_11"/>
<evidence type="ECO:0000256" key="1">
    <source>
        <dbReference type="SAM" id="Phobius"/>
    </source>
</evidence>
<dbReference type="Proteomes" id="UP000006072">
    <property type="component" value="Unassembled WGS sequence"/>
</dbReference>
<feature type="transmembrane region" description="Helical" evidence="1">
    <location>
        <begin position="7"/>
        <end position="28"/>
    </location>
</feature>
<comment type="caution">
    <text evidence="4">The sequence shown here is derived from an EMBL/GenBank/DDBJ whole genome shotgun (WGS) entry which is preliminary data.</text>
</comment>
<gene>
    <name evidence="4" type="ORF">MVAC_02239</name>
</gene>
<dbReference type="InterPro" id="IPR052336">
    <property type="entry name" value="MlaD_Phospholipid_Transporter"/>
</dbReference>
<dbReference type="NCBIfam" id="TIGR00996">
    <property type="entry name" value="Mtu_fam_mce"/>
    <property type="match status" value="1"/>
</dbReference>
<keyword evidence="1" id="KW-1133">Transmembrane helix</keyword>
<dbReference type="EMBL" id="ALQA01000003">
    <property type="protein sequence ID" value="EJZ12386.1"/>
    <property type="molecule type" value="Genomic_DNA"/>
</dbReference>
<dbReference type="PANTHER" id="PTHR33371:SF17">
    <property type="entry name" value="MCE-FAMILY PROTEIN MCE1B"/>
    <property type="match status" value="1"/>
</dbReference>
<dbReference type="InterPro" id="IPR005693">
    <property type="entry name" value="Mce"/>
</dbReference>
<dbReference type="PANTHER" id="PTHR33371">
    <property type="entry name" value="INTERMEMBRANE PHOSPHOLIPID TRANSPORT SYSTEM BINDING PROTEIN MLAD-RELATED"/>
    <property type="match status" value="1"/>
</dbReference>
<sequence length="349" mass="37984">MSYRRPLIWVCVFLSVCLALIWTVFVTLQRNVGGATESYSAMFTDVSGLKVGDEVRMAGVKVGRVDEVALDGDMARVGFRVQSEQVLYGNTKASIVYQNIIGQRYVGLSLGDHSTDPSEPVVLPAGAVIPVERTEPSFDISNLLNGFEPLFALLNPDQVDNLTTAIVRSTQGDTGALTMLISETTRLAQSYSGTDQILESVLVNLNSVVGSLAERDGDLKSTIDSAEAVFGGFAARREEFVTSMDQVGIVGERLAKVITDVQPDLREWLAREPGFAKHFMDNKQAFAYMGFNTPLMLKGLARISQGGTYLDIYACHLTVSQFPRIDSLIDAIVRNATPGGKIQQSAKCR</sequence>
<dbReference type="RefSeq" id="WP_003928913.1">
    <property type="nucleotide sequence ID" value="NZ_JH814684.1"/>
</dbReference>
<evidence type="ECO:0000313" key="4">
    <source>
        <dbReference type="EMBL" id="EJZ12386.1"/>
    </source>
</evidence>
<proteinExistence type="predicted"/>
<accession>K0V062</accession>
<keyword evidence="1" id="KW-0812">Transmembrane</keyword>
<protein>
    <submittedName>
        <fullName evidence="4">Uncharacterized protein</fullName>
    </submittedName>
</protein>
<dbReference type="GO" id="GO:0051701">
    <property type="term" value="P:biological process involved in interaction with host"/>
    <property type="evidence" value="ECO:0007669"/>
    <property type="project" value="TreeGrafter"/>
</dbReference>
<evidence type="ECO:0000313" key="5">
    <source>
        <dbReference type="Proteomes" id="UP000006072"/>
    </source>
</evidence>
<keyword evidence="5" id="KW-1185">Reference proteome</keyword>
<feature type="domain" description="Mce/MlaD" evidence="2">
    <location>
        <begin position="37"/>
        <end position="109"/>
    </location>
</feature>
<organism evidence="4 5">
    <name type="scientific">Mycolicibacterium vaccae ATCC 25954</name>
    <dbReference type="NCBI Taxonomy" id="1194972"/>
    <lineage>
        <taxon>Bacteria</taxon>
        <taxon>Bacillati</taxon>
        <taxon>Actinomycetota</taxon>
        <taxon>Actinomycetes</taxon>
        <taxon>Mycobacteriales</taxon>
        <taxon>Mycobacteriaceae</taxon>
        <taxon>Mycolicibacterium</taxon>
    </lineage>
</organism>
<evidence type="ECO:0000259" key="3">
    <source>
        <dbReference type="Pfam" id="PF11887"/>
    </source>
</evidence>
<dbReference type="AlphaFoldDB" id="K0V062"/>
<name>K0V062_MYCVA</name>
<dbReference type="eggNOG" id="COG1463">
    <property type="taxonomic scope" value="Bacteria"/>
</dbReference>
<dbReference type="InterPro" id="IPR024516">
    <property type="entry name" value="Mce_C"/>
</dbReference>
<evidence type="ECO:0000259" key="2">
    <source>
        <dbReference type="Pfam" id="PF02470"/>
    </source>
</evidence>